<dbReference type="Gene3D" id="3.30.9.10">
    <property type="entry name" value="D-Amino Acid Oxidase, subunit A, domain 2"/>
    <property type="match status" value="1"/>
</dbReference>
<dbReference type="Pfam" id="PF01266">
    <property type="entry name" value="DAO"/>
    <property type="match status" value="1"/>
</dbReference>
<evidence type="ECO:0000256" key="1">
    <source>
        <dbReference type="ARBA" id="ARBA00001974"/>
    </source>
</evidence>
<keyword evidence="5" id="KW-0560">Oxidoreductase</keyword>
<protein>
    <recommendedName>
        <fullName evidence="6">FAD dependent oxidoreductase domain-containing protein</fullName>
    </recommendedName>
</protein>
<dbReference type="AlphaFoldDB" id="M2R2Q1"/>
<dbReference type="PANTHER" id="PTHR10961">
    <property type="entry name" value="PEROXISOMAL SARCOSINE OXIDASE"/>
    <property type="match status" value="1"/>
</dbReference>
<evidence type="ECO:0000259" key="6">
    <source>
        <dbReference type="Pfam" id="PF01266"/>
    </source>
</evidence>
<dbReference type="PRINTS" id="PR00420">
    <property type="entry name" value="RNGMNOXGNASE"/>
</dbReference>
<dbReference type="OrthoDB" id="2219495at2759"/>
<dbReference type="GO" id="GO:0008115">
    <property type="term" value="F:sarcosine oxidase activity"/>
    <property type="evidence" value="ECO:0007669"/>
    <property type="project" value="TreeGrafter"/>
</dbReference>
<evidence type="ECO:0000313" key="7">
    <source>
        <dbReference type="EMBL" id="EMD32512.1"/>
    </source>
</evidence>
<evidence type="ECO:0000256" key="5">
    <source>
        <dbReference type="ARBA" id="ARBA00023002"/>
    </source>
</evidence>
<evidence type="ECO:0000256" key="2">
    <source>
        <dbReference type="ARBA" id="ARBA00010989"/>
    </source>
</evidence>
<reference evidence="7 8" key="1">
    <citation type="journal article" date="2012" name="Proc. Natl. Acad. Sci. U.S.A.">
        <title>Comparative genomics of Ceriporiopsis subvermispora and Phanerochaete chrysosporium provide insight into selective ligninolysis.</title>
        <authorList>
            <person name="Fernandez-Fueyo E."/>
            <person name="Ruiz-Duenas F.J."/>
            <person name="Ferreira P."/>
            <person name="Floudas D."/>
            <person name="Hibbett D.S."/>
            <person name="Canessa P."/>
            <person name="Larrondo L.F."/>
            <person name="James T.Y."/>
            <person name="Seelenfreund D."/>
            <person name="Lobos S."/>
            <person name="Polanco R."/>
            <person name="Tello M."/>
            <person name="Honda Y."/>
            <person name="Watanabe T."/>
            <person name="Watanabe T."/>
            <person name="Ryu J.S."/>
            <person name="Kubicek C.P."/>
            <person name="Schmoll M."/>
            <person name="Gaskell J."/>
            <person name="Hammel K.E."/>
            <person name="St John F.J."/>
            <person name="Vanden Wymelenberg A."/>
            <person name="Sabat G."/>
            <person name="Splinter BonDurant S."/>
            <person name="Syed K."/>
            <person name="Yadav J.S."/>
            <person name="Doddapaneni H."/>
            <person name="Subramanian V."/>
            <person name="Lavin J.L."/>
            <person name="Oguiza J.A."/>
            <person name="Perez G."/>
            <person name="Pisabarro A.G."/>
            <person name="Ramirez L."/>
            <person name="Santoyo F."/>
            <person name="Master E."/>
            <person name="Coutinho P.M."/>
            <person name="Henrissat B."/>
            <person name="Lombard V."/>
            <person name="Magnuson J.K."/>
            <person name="Kuees U."/>
            <person name="Hori C."/>
            <person name="Igarashi K."/>
            <person name="Samejima M."/>
            <person name="Held B.W."/>
            <person name="Barry K.W."/>
            <person name="LaButti K.M."/>
            <person name="Lapidus A."/>
            <person name="Lindquist E.A."/>
            <person name="Lucas S.M."/>
            <person name="Riley R."/>
            <person name="Salamov A.A."/>
            <person name="Hoffmeister D."/>
            <person name="Schwenk D."/>
            <person name="Hadar Y."/>
            <person name="Yarden O."/>
            <person name="de Vries R.P."/>
            <person name="Wiebenga A."/>
            <person name="Stenlid J."/>
            <person name="Eastwood D."/>
            <person name="Grigoriev I.V."/>
            <person name="Berka R.M."/>
            <person name="Blanchette R.A."/>
            <person name="Kersten P."/>
            <person name="Martinez A.T."/>
            <person name="Vicuna R."/>
            <person name="Cullen D."/>
        </authorList>
    </citation>
    <scope>NUCLEOTIDE SEQUENCE [LARGE SCALE GENOMIC DNA]</scope>
    <source>
        <strain evidence="7 8">B</strain>
    </source>
</reference>
<gene>
    <name evidence="7" type="ORF">CERSUDRAFT_118551</name>
</gene>
<keyword evidence="4" id="KW-0274">FAD</keyword>
<dbReference type="InterPro" id="IPR036188">
    <property type="entry name" value="FAD/NAD-bd_sf"/>
</dbReference>
<dbReference type="SUPFAM" id="SSF51905">
    <property type="entry name" value="FAD/NAD(P)-binding domain"/>
    <property type="match status" value="1"/>
</dbReference>
<dbReference type="STRING" id="914234.M2R2Q1"/>
<dbReference type="EMBL" id="KB445810">
    <property type="protein sequence ID" value="EMD32512.1"/>
    <property type="molecule type" value="Genomic_DNA"/>
</dbReference>
<organism evidence="7 8">
    <name type="scientific">Ceriporiopsis subvermispora (strain B)</name>
    <name type="common">White-rot fungus</name>
    <name type="synonym">Gelatoporia subvermispora</name>
    <dbReference type="NCBI Taxonomy" id="914234"/>
    <lineage>
        <taxon>Eukaryota</taxon>
        <taxon>Fungi</taxon>
        <taxon>Dikarya</taxon>
        <taxon>Basidiomycota</taxon>
        <taxon>Agaricomycotina</taxon>
        <taxon>Agaricomycetes</taxon>
        <taxon>Polyporales</taxon>
        <taxon>Gelatoporiaceae</taxon>
        <taxon>Gelatoporia</taxon>
    </lineage>
</organism>
<dbReference type="GO" id="GO:0050660">
    <property type="term" value="F:flavin adenine dinucleotide binding"/>
    <property type="evidence" value="ECO:0007669"/>
    <property type="project" value="InterPro"/>
</dbReference>
<accession>M2R2Q1</accession>
<comment type="cofactor">
    <cofactor evidence="1">
        <name>FAD</name>
        <dbReference type="ChEBI" id="CHEBI:57692"/>
    </cofactor>
</comment>
<dbReference type="Gene3D" id="3.50.50.60">
    <property type="entry name" value="FAD/NAD(P)-binding domain"/>
    <property type="match status" value="1"/>
</dbReference>
<keyword evidence="3" id="KW-0285">Flavoprotein</keyword>
<evidence type="ECO:0000256" key="3">
    <source>
        <dbReference type="ARBA" id="ARBA00022630"/>
    </source>
</evidence>
<feature type="domain" description="FAD dependent oxidoreductase" evidence="6">
    <location>
        <begin position="11"/>
        <end position="395"/>
    </location>
</feature>
<dbReference type="Proteomes" id="UP000016930">
    <property type="component" value="Unassembled WGS sequence"/>
</dbReference>
<comment type="similarity">
    <text evidence="2">Belongs to the MSOX/MTOX family.</text>
</comment>
<sequence length="423" mass="46850">MTSSLINQTFDVVVVGGGPMGLSTAYECAKAGKKVLVLEMSVFFNQSGSTGDLVRMFRTAYTEDFMATLAYQSMALWNDLEVQAGEPLRLMTGLLNFGDPNYGAGGPEGTLTGPIPNLKRYGLEYTQLTRDEIEAHFPFQNLPDEWIGIDMPDNGVINVSLLVRTLYRLCEKLGVTLLQYADVKHIHPDERDPTLWRVQGLLGSDKGPSAVPRAFNFSARKIAITCGAFVNHVLYPSFGFSLNLEIWEMVFEYYAIDPTIAFPKMWFQFAEDTPLATPSSNLFYGFPSVPWGPPNLARIAVDTATRIIADPSQRSHSEIAVQDLERTRESGADPIPVFAGQCLQTNVYDNMFVLDYVPERLLPGAGPRREKSIAVFTAGWGMKFVPLIGKAMKELLVDGGTTEYDISQFKMDRGEGQIIRPGP</sequence>
<dbReference type="InterPro" id="IPR045170">
    <property type="entry name" value="MTOX"/>
</dbReference>
<dbReference type="InterPro" id="IPR006076">
    <property type="entry name" value="FAD-dep_OxRdtase"/>
</dbReference>
<proteinExistence type="inferred from homology"/>
<name>M2R2Q1_CERS8</name>
<dbReference type="PANTHER" id="PTHR10961:SF7">
    <property type="entry name" value="FAD DEPENDENT OXIDOREDUCTASE DOMAIN-CONTAINING PROTEIN"/>
    <property type="match status" value="1"/>
</dbReference>
<feature type="non-terminal residue" evidence="7">
    <location>
        <position position="423"/>
    </location>
</feature>
<dbReference type="HOGENOM" id="CLU_007884_2_5_1"/>
<keyword evidence="8" id="KW-1185">Reference proteome</keyword>
<evidence type="ECO:0000256" key="4">
    <source>
        <dbReference type="ARBA" id="ARBA00022827"/>
    </source>
</evidence>
<evidence type="ECO:0000313" key="8">
    <source>
        <dbReference type="Proteomes" id="UP000016930"/>
    </source>
</evidence>